<dbReference type="AlphaFoldDB" id="A0A9W4UQD2"/>
<comment type="similarity">
    <text evidence="1 2">Belongs to the OSBP family.</text>
</comment>
<dbReference type="PANTHER" id="PTHR10972:SF212">
    <property type="entry name" value="OXYSTEROL-BINDING PROTEIN-LIKE PROTEIN 1"/>
    <property type="match status" value="1"/>
</dbReference>
<feature type="compositionally biased region" description="Low complexity" evidence="3">
    <location>
        <begin position="165"/>
        <end position="178"/>
    </location>
</feature>
<feature type="region of interest" description="Disordered" evidence="3">
    <location>
        <begin position="1"/>
        <end position="44"/>
    </location>
</feature>
<dbReference type="GO" id="GO:0016020">
    <property type="term" value="C:membrane"/>
    <property type="evidence" value="ECO:0007669"/>
    <property type="project" value="TreeGrafter"/>
</dbReference>
<keyword evidence="5" id="KW-1185">Reference proteome</keyword>
<evidence type="ECO:0000256" key="2">
    <source>
        <dbReference type="RuleBase" id="RU003844"/>
    </source>
</evidence>
<feature type="compositionally biased region" description="Low complexity" evidence="3">
    <location>
        <begin position="9"/>
        <end position="22"/>
    </location>
</feature>
<dbReference type="Gene3D" id="2.40.160.120">
    <property type="match status" value="1"/>
</dbReference>
<dbReference type="GO" id="GO:0032934">
    <property type="term" value="F:sterol binding"/>
    <property type="evidence" value="ECO:0007669"/>
    <property type="project" value="TreeGrafter"/>
</dbReference>
<proteinExistence type="inferred from homology"/>
<evidence type="ECO:0000256" key="1">
    <source>
        <dbReference type="ARBA" id="ARBA00008842"/>
    </source>
</evidence>
<feature type="region of interest" description="Disordered" evidence="3">
    <location>
        <begin position="159"/>
        <end position="178"/>
    </location>
</feature>
<feature type="compositionally biased region" description="Basic and acidic residues" evidence="3">
    <location>
        <begin position="411"/>
        <end position="428"/>
    </location>
</feature>
<dbReference type="InterPro" id="IPR000648">
    <property type="entry name" value="Oxysterol-bd"/>
</dbReference>
<dbReference type="EMBL" id="CAOQHR010000008">
    <property type="protein sequence ID" value="CAI6338443.1"/>
    <property type="molecule type" value="Genomic_DNA"/>
</dbReference>
<organism evidence="4 5">
    <name type="scientific">Periconia digitata</name>
    <dbReference type="NCBI Taxonomy" id="1303443"/>
    <lineage>
        <taxon>Eukaryota</taxon>
        <taxon>Fungi</taxon>
        <taxon>Dikarya</taxon>
        <taxon>Ascomycota</taxon>
        <taxon>Pezizomycotina</taxon>
        <taxon>Dothideomycetes</taxon>
        <taxon>Pleosporomycetidae</taxon>
        <taxon>Pleosporales</taxon>
        <taxon>Massarineae</taxon>
        <taxon>Periconiaceae</taxon>
        <taxon>Periconia</taxon>
    </lineage>
</organism>
<dbReference type="GO" id="GO:0005829">
    <property type="term" value="C:cytosol"/>
    <property type="evidence" value="ECO:0007669"/>
    <property type="project" value="TreeGrafter"/>
</dbReference>
<name>A0A9W4UQD2_9PLEO</name>
<protein>
    <recommendedName>
        <fullName evidence="6">Oxysterol-binding protein</fullName>
    </recommendedName>
</protein>
<dbReference type="InterPro" id="IPR037239">
    <property type="entry name" value="OSBP_sf"/>
</dbReference>
<dbReference type="InterPro" id="IPR018494">
    <property type="entry name" value="Oxysterol-bd_CS"/>
</dbReference>
<feature type="region of interest" description="Disordered" evidence="3">
    <location>
        <begin position="411"/>
        <end position="446"/>
    </location>
</feature>
<dbReference type="SUPFAM" id="SSF144000">
    <property type="entry name" value="Oxysterol-binding protein-like"/>
    <property type="match status" value="1"/>
</dbReference>
<dbReference type="FunFam" id="2.40.160.120:FF:000016">
    <property type="entry name" value="Oxysterol binding protein (Orp8), putative"/>
    <property type="match status" value="1"/>
</dbReference>
<gene>
    <name evidence="4" type="ORF">PDIGIT_LOCUS11571</name>
</gene>
<dbReference type="Proteomes" id="UP001152607">
    <property type="component" value="Unassembled WGS sequence"/>
</dbReference>
<reference evidence="4" key="1">
    <citation type="submission" date="2023-01" db="EMBL/GenBank/DDBJ databases">
        <authorList>
            <person name="Van Ghelder C."/>
            <person name="Rancurel C."/>
        </authorList>
    </citation>
    <scope>NUCLEOTIDE SEQUENCE</scope>
    <source>
        <strain evidence="4">CNCM I-4278</strain>
    </source>
</reference>
<dbReference type="OrthoDB" id="48057at2759"/>
<evidence type="ECO:0000313" key="5">
    <source>
        <dbReference type="Proteomes" id="UP001152607"/>
    </source>
</evidence>
<evidence type="ECO:0000313" key="4">
    <source>
        <dbReference type="EMBL" id="CAI6338443.1"/>
    </source>
</evidence>
<comment type="caution">
    <text evidence="4">The sequence shown here is derived from an EMBL/GenBank/DDBJ whole genome shotgun (WGS) entry which is preliminary data.</text>
</comment>
<dbReference type="Gene3D" id="3.30.70.3490">
    <property type="match status" value="1"/>
</dbReference>
<evidence type="ECO:0008006" key="6">
    <source>
        <dbReference type="Google" id="ProtNLM"/>
    </source>
</evidence>
<sequence length="471" mass="52027">MADAANTLAPSSASQPVSAAASKDPSRATTPANAPVEKPPDDSSKLKTFLGVLRRFIGVSDLAAVRFSLPAQLLEPTPNLDPRPSLGERASHTVAGSSFCTVADSNSIGDSDEPLGRMLGTLRFWFTKDLKYVKGKPCKPYNSTLGEFFRCNWQIEDTQPPLKHSPNSAPSSSATSTAGDNKLVKVSYLTEQTSHHPPVSAFYIDCPEKGISARGFDQLSAKFTGTSVRVIAGAHNLGIFINLQNRDNEEYQLTHPAAYLGGILRGALSVSVADSCFVTCTKTKIKVILEYQEEGWLGKSQNKVLGVIFKFDPDNDTKTKIKEVSDKDILARIEGNWQDKIYYTLGNQPFAKNHEKHLLLDLNPLYPIPKNIPPLEQQLPNESRKFWENVTNAIVNKQYSLATTLKQEIEENQRNKAAERKTSNKEWQPRFFTGAVTPAGKPDLTKDGEEALKKLHDDKFDLEPNKEYGAF</sequence>
<evidence type="ECO:0000256" key="3">
    <source>
        <dbReference type="SAM" id="MobiDB-lite"/>
    </source>
</evidence>
<dbReference type="PROSITE" id="PS01013">
    <property type="entry name" value="OSBP"/>
    <property type="match status" value="1"/>
</dbReference>
<dbReference type="Pfam" id="PF01237">
    <property type="entry name" value="Oxysterol_BP"/>
    <property type="match status" value="2"/>
</dbReference>
<accession>A0A9W4UQD2</accession>
<dbReference type="PANTHER" id="PTHR10972">
    <property type="entry name" value="OXYSTEROL-BINDING PROTEIN-RELATED"/>
    <property type="match status" value="1"/>
</dbReference>